<sequence>MSATDADPARRVDDLLRGAWVLAALARAADTGDPLEPELGEALGAAGCAERSAGRWRLLPEYRSLVDASRPAGRAALPDRIGRMLHWAGDAAEGLPADAREHSDAELRDEGDESGRRFTALLDTLAEADGALRDLLGSPGLRFLDVGTGTGAVAAAVVGRVPSAVAVGVDRDARVLGLAAERVERGGLGDRVRLRRQDASEIADSGAFDLAWLPLSVLAPGAARAALPRVRAALRPGGVLIAATALKEESREGPGTGHDGADRDRLAQALTRWRMARAGIAAWPPGEAADHLREAGFTAVRRPGAHGHPVAALLACAPETRSARPHDGPGTGAENGAGDR</sequence>
<proteinExistence type="predicted"/>
<dbReference type="EMBL" id="BAABIK010000012">
    <property type="protein sequence ID" value="GAA4941672.1"/>
    <property type="molecule type" value="Genomic_DNA"/>
</dbReference>
<keyword evidence="4" id="KW-1185">Reference proteome</keyword>
<accession>A0ABP9GGF0</accession>
<evidence type="ECO:0000256" key="1">
    <source>
        <dbReference type="SAM" id="MobiDB-lite"/>
    </source>
</evidence>
<dbReference type="InterPro" id="IPR029063">
    <property type="entry name" value="SAM-dependent_MTases_sf"/>
</dbReference>
<gene>
    <name evidence="3" type="ORF">GCM10023224_24710</name>
</gene>
<reference evidence="4" key="1">
    <citation type="journal article" date="2019" name="Int. J. Syst. Evol. Microbiol.">
        <title>The Global Catalogue of Microorganisms (GCM) 10K type strain sequencing project: providing services to taxonomists for standard genome sequencing and annotation.</title>
        <authorList>
            <consortium name="The Broad Institute Genomics Platform"/>
            <consortium name="The Broad Institute Genome Sequencing Center for Infectious Disease"/>
            <person name="Wu L."/>
            <person name="Ma J."/>
        </authorList>
    </citation>
    <scope>NUCLEOTIDE SEQUENCE [LARGE SCALE GENOMIC DNA]</scope>
    <source>
        <strain evidence="4">JCM 18123</strain>
    </source>
</reference>
<name>A0ABP9GGF0_9ACTN</name>
<dbReference type="SUPFAM" id="SSF53335">
    <property type="entry name" value="S-adenosyl-L-methionine-dependent methyltransferases"/>
    <property type="match status" value="1"/>
</dbReference>
<comment type="caution">
    <text evidence="3">The sequence shown here is derived from an EMBL/GenBank/DDBJ whole genome shotgun (WGS) entry which is preliminary data.</text>
</comment>
<feature type="compositionally biased region" description="Gly residues" evidence="1">
    <location>
        <begin position="329"/>
        <end position="340"/>
    </location>
</feature>
<organism evidence="3 4">
    <name type="scientific">Streptomonospora halophila</name>
    <dbReference type="NCBI Taxonomy" id="427369"/>
    <lineage>
        <taxon>Bacteria</taxon>
        <taxon>Bacillati</taxon>
        <taxon>Actinomycetota</taxon>
        <taxon>Actinomycetes</taxon>
        <taxon>Streptosporangiales</taxon>
        <taxon>Nocardiopsidaceae</taxon>
        <taxon>Streptomonospora</taxon>
    </lineage>
</organism>
<protein>
    <recommendedName>
        <fullName evidence="2">Methyltransferase domain-containing protein</fullName>
    </recommendedName>
</protein>
<evidence type="ECO:0000313" key="3">
    <source>
        <dbReference type="EMBL" id="GAA4941672.1"/>
    </source>
</evidence>
<evidence type="ECO:0000313" key="4">
    <source>
        <dbReference type="Proteomes" id="UP001499993"/>
    </source>
</evidence>
<feature type="domain" description="Methyltransferase" evidence="2">
    <location>
        <begin position="144"/>
        <end position="238"/>
    </location>
</feature>
<evidence type="ECO:0000259" key="2">
    <source>
        <dbReference type="Pfam" id="PF13649"/>
    </source>
</evidence>
<dbReference type="RefSeq" id="WP_344147237.1">
    <property type="nucleotide sequence ID" value="NZ_BAABIK010000012.1"/>
</dbReference>
<dbReference type="Gene3D" id="3.40.50.150">
    <property type="entry name" value="Vaccinia Virus protein VP39"/>
    <property type="match status" value="1"/>
</dbReference>
<dbReference type="Proteomes" id="UP001499993">
    <property type="component" value="Unassembled WGS sequence"/>
</dbReference>
<dbReference type="InterPro" id="IPR041698">
    <property type="entry name" value="Methyltransf_25"/>
</dbReference>
<dbReference type="Pfam" id="PF13649">
    <property type="entry name" value="Methyltransf_25"/>
    <property type="match status" value="1"/>
</dbReference>
<feature type="region of interest" description="Disordered" evidence="1">
    <location>
        <begin position="316"/>
        <end position="340"/>
    </location>
</feature>